<gene>
    <name evidence="1" type="ORF">AOE01nite_29700</name>
</gene>
<dbReference type="GO" id="GO:0006355">
    <property type="term" value="P:regulation of DNA-templated transcription"/>
    <property type="evidence" value="ECO:0007669"/>
    <property type="project" value="InterPro"/>
</dbReference>
<sequence>MSGMNYRGYSARIEYSSEESIFLGRVIGIDDNITFESDTVSGLKSAFEQAIDSYISSFEESGKNSQKQYSGKVMFRISPDIHAQASIAAELQKISLNQWVENTLSDSSKAEIRSKQISTAKNKKKNYSLLMDNSEDLYVSYAYTGFSYGQAFNALYNKMINAQSSQARDKYILPVCFALGHSLECHLKSFLVHNKVDIRDFGHDIKRLHNKSIDLGLYIVSEELREHFHESAWNEEQKSFDKTRDGISEIIQSIVVVHHSEHSYADRYLNYNTKTGYPILNSKVQKILVDFELTLRAKMPYPRVLWSDKVREPILD</sequence>
<dbReference type="Proteomes" id="UP000321746">
    <property type="component" value="Unassembled WGS sequence"/>
</dbReference>
<evidence type="ECO:0008006" key="3">
    <source>
        <dbReference type="Google" id="ProtNLM"/>
    </source>
</evidence>
<protein>
    <recommendedName>
        <fullName evidence="3">Type II toxin-antitoxin system HicB family antitoxin</fullName>
    </recommendedName>
</protein>
<dbReference type="InterPro" id="IPR010985">
    <property type="entry name" value="Ribbon_hlx_hlx"/>
</dbReference>
<accession>A0A511XPB5</accession>
<dbReference type="OrthoDB" id="5297106at2"/>
<reference evidence="1 2" key="1">
    <citation type="submission" date="2019-07" db="EMBL/GenBank/DDBJ databases">
        <title>Whole genome shotgun sequence of Acetobacter oeni NBRC 105207.</title>
        <authorList>
            <person name="Hosoyama A."/>
            <person name="Uohara A."/>
            <person name="Ohji S."/>
            <person name="Ichikawa N."/>
        </authorList>
    </citation>
    <scope>NUCLEOTIDE SEQUENCE [LARGE SCALE GENOMIC DNA]</scope>
    <source>
        <strain evidence="1 2">NBRC 105207</strain>
    </source>
</reference>
<name>A0A511XPB5_9PROT</name>
<evidence type="ECO:0000313" key="1">
    <source>
        <dbReference type="EMBL" id="GEN64746.1"/>
    </source>
</evidence>
<dbReference type="RefSeq" id="WP_146891768.1">
    <property type="nucleotide sequence ID" value="NZ_BJYG01000051.1"/>
</dbReference>
<organism evidence="1 2">
    <name type="scientific">Acetobacter oeni</name>
    <dbReference type="NCBI Taxonomy" id="304077"/>
    <lineage>
        <taxon>Bacteria</taxon>
        <taxon>Pseudomonadati</taxon>
        <taxon>Pseudomonadota</taxon>
        <taxon>Alphaproteobacteria</taxon>
        <taxon>Acetobacterales</taxon>
        <taxon>Acetobacteraceae</taxon>
        <taxon>Acetobacter</taxon>
    </lineage>
</organism>
<dbReference type="SUPFAM" id="SSF47598">
    <property type="entry name" value="Ribbon-helix-helix"/>
    <property type="match status" value="1"/>
</dbReference>
<dbReference type="Pfam" id="PF05534">
    <property type="entry name" value="HicB"/>
    <property type="match status" value="1"/>
</dbReference>
<dbReference type="EMBL" id="BJYG01000051">
    <property type="protein sequence ID" value="GEN64746.1"/>
    <property type="molecule type" value="Genomic_DNA"/>
</dbReference>
<dbReference type="AlphaFoldDB" id="A0A511XPB5"/>
<proteinExistence type="predicted"/>
<comment type="caution">
    <text evidence="1">The sequence shown here is derived from an EMBL/GenBank/DDBJ whole genome shotgun (WGS) entry which is preliminary data.</text>
</comment>
<keyword evidence="2" id="KW-1185">Reference proteome</keyword>
<evidence type="ECO:0000313" key="2">
    <source>
        <dbReference type="Proteomes" id="UP000321746"/>
    </source>
</evidence>
<dbReference type="SUPFAM" id="SSF143100">
    <property type="entry name" value="TTHA1013/TTHA0281-like"/>
    <property type="match status" value="1"/>
</dbReference>
<dbReference type="InterPro" id="IPR035069">
    <property type="entry name" value="TTHA1013/TTHA0281-like"/>
</dbReference>
<dbReference type="InterPro" id="IPR008651">
    <property type="entry name" value="Uncharacterised_HicB"/>
</dbReference>